<proteinExistence type="predicted"/>
<accession>A0A0F9BX23</accession>
<name>A0A0F9BX23_9ZZZZ</name>
<dbReference type="EMBL" id="LAZR01049719">
    <property type="protein sequence ID" value="KKK88981.1"/>
    <property type="molecule type" value="Genomic_DNA"/>
</dbReference>
<comment type="caution">
    <text evidence="1">The sequence shown here is derived from an EMBL/GenBank/DDBJ whole genome shotgun (WGS) entry which is preliminary data.</text>
</comment>
<evidence type="ECO:0000313" key="1">
    <source>
        <dbReference type="EMBL" id="KKK88981.1"/>
    </source>
</evidence>
<protein>
    <submittedName>
        <fullName evidence="1">Uncharacterized protein</fullName>
    </submittedName>
</protein>
<reference evidence="1" key="1">
    <citation type="journal article" date="2015" name="Nature">
        <title>Complex archaea that bridge the gap between prokaryotes and eukaryotes.</title>
        <authorList>
            <person name="Spang A."/>
            <person name="Saw J.H."/>
            <person name="Jorgensen S.L."/>
            <person name="Zaremba-Niedzwiedzka K."/>
            <person name="Martijn J."/>
            <person name="Lind A.E."/>
            <person name="van Eijk R."/>
            <person name="Schleper C."/>
            <person name="Guy L."/>
            <person name="Ettema T.J."/>
        </authorList>
    </citation>
    <scope>NUCLEOTIDE SEQUENCE</scope>
</reference>
<organism evidence="1">
    <name type="scientific">marine sediment metagenome</name>
    <dbReference type="NCBI Taxonomy" id="412755"/>
    <lineage>
        <taxon>unclassified sequences</taxon>
        <taxon>metagenomes</taxon>
        <taxon>ecological metagenomes</taxon>
    </lineage>
</organism>
<sequence length="58" mass="7097">MSKKPIVIDYTLEEFMARKKREDKIINILDKMKTVMEKFQDGLILHNYRIKKLEKKKK</sequence>
<gene>
    <name evidence="1" type="ORF">LCGC14_2737730</name>
</gene>
<dbReference type="AlphaFoldDB" id="A0A0F9BX23"/>